<sequence>MTQTGAESAIQKLLLLPTISRERFQNASDKNQALSQVADSQNQLIDDLATSIPEIDDMMTKISNVDKEIANVELMLLKSNRALQEILTTGQKQSKDVLPGPLLSSVLLNVQQSLLKVASESAAKGHVSCNLLNIIDIEDQISKFIDGMIERNLYPETEEDFESRNDRTSLHNQKIVQFLQLIQAMQKQSAGDSQ</sequence>
<accession>A0ABR2KXH5</accession>
<proteinExistence type="predicted"/>
<comment type="caution">
    <text evidence="1">The sequence shown here is derived from an EMBL/GenBank/DDBJ whole genome shotgun (WGS) entry which is preliminary data.</text>
</comment>
<keyword evidence="2" id="KW-1185">Reference proteome</keyword>
<name>A0ABR2KXH5_9EUKA</name>
<dbReference type="EMBL" id="JAPFFF010000002">
    <property type="protein sequence ID" value="KAK8895814.1"/>
    <property type="molecule type" value="Genomic_DNA"/>
</dbReference>
<protein>
    <submittedName>
        <fullName evidence="1">Uncharacterized protein</fullName>
    </submittedName>
</protein>
<dbReference type="Proteomes" id="UP001470230">
    <property type="component" value="Unassembled WGS sequence"/>
</dbReference>
<evidence type="ECO:0000313" key="1">
    <source>
        <dbReference type="EMBL" id="KAK8895814.1"/>
    </source>
</evidence>
<gene>
    <name evidence="1" type="ORF">M9Y10_013699</name>
</gene>
<organism evidence="1 2">
    <name type="scientific">Tritrichomonas musculus</name>
    <dbReference type="NCBI Taxonomy" id="1915356"/>
    <lineage>
        <taxon>Eukaryota</taxon>
        <taxon>Metamonada</taxon>
        <taxon>Parabasalia</taxon>
        <taxon>Tritrichomonadida</taxon>
        <taxon>Tritrichomonadidae</taxon>
        <taxon>Tritrichomonas</taxon>
    </lineage>
</organism>
<reference evidence="1 2" key="1">
    <citation type="submission" date="2024-04" db="EMBL/GenBank/DDBJ databases">
        <title>Tritrichomonas musculus Genome.</title>
        <authorList>
            <person name="Alves-Ferreira E."/>
            <person name="Grigg M."/>
            <person name="Lorenzi H."/>
            <person name="Galac M."/>
        </authorList>
    </citation>
    <scope>NUCLEOTIDE SEQUENCE [LARGE SCALE GENOMIC DNA]</scope>
    <source>
        <strain evidence="1 2">EAF2021</strain>
    </source>
</reference>
<evidence type="ECO:0000313" key="2">
    <source>
        <dbReference type="Proteomes" id="UP001470230"/>
    </source>
</evidence>